<dbReference type="GO" id="GO:0106310">
    <property type="term" value="F:protein serine kinase activity"/>
    <property type="evidence" value="ECO:0007669"/>
    <property type="project" value="RHEA"/>
</dbReference>
<evidence type="ECO:0000256" key="10">
    <source>
        <dbReference type="RuleBase" id="RU364109"/>
    </source>
</evidence>
<dbReference type="SUPFAM" id="SSF47212">
    <property type="entry name" value="FKBP12-rapamycin-binding domain of FKBP-rapamycin-associated protein (FRAP)"/>
    <property type="match status" value="1"/>
</dbReference>
<feature type="domain" description="FATC" evidence="14">
    <location>
        <begin position="2314"/>
        <end position="2346"/>
    </location>
</feature>
<dbReference type="GO" id="GO:0005524">
    <property type="term" value="F:ATP binding"/>
    <property type="evidence" value="ECO:0007669"/>
    <property type="project" value="UniProtKB-KW"/>
</dbReference>
<evidence type="ECO:0000256" key="3">
    <source>
        <dbReference type="ARBA" id="ARBA00022679"/>
    </source>
</evidence>
<dbReference type="PROSITE" id="PS50290">
    <property type="entry name" value="PI3_4_KINASE_3"/>
    <property type="match status" value="1"/>
</dbReference>
<dbReference type="Pfam" id="PF02260">
    <property type="entry name" value="FATC"/>
    <property type="match status" value="1"/>
</dbReference>
<dbReference type="PANTHER" id="PTHR11139">
    <property type="entry name" value="ATAXIA TELANGIECTASIA MUTATED ATM -RELATED"/>
    <property type="match status" value="1"/>
</dbReference>
<dbReference type="OMA" id="YFRHTCE"/>
<dbReference type="InterPro" id="IPR016024">
    <property type="entry name" value="ARM-type_fold"/>
</dbReference>
<dbReference type="InterPro" id="IPR003152">
    <property type="entry name" value="FATC_dom"/>
</dbReference>
<dbReference type="Proteomes" id="UP000014680">
    <property type="component" value="Unassembled WGS sequence"/>
</dbReference>
<dbReference type="SUPFAM" id="SSF48371">
    <property type="entry name" value="ARM repeat"/>
    <property type="match status" value="2"/>
</dbReference>
<dbReference type="PROSITE" id="PS51190">
    <property type="entry name" value="FATC"/>
    <property type="match status" value="1"/>
</dbReference>
<dbReference type="InterPro" id="IPR000403">
    <property type="entry name" value="PI3/4_kinase_cat_dom"/>
</dbReference>
<keyword evidence="3 10" id="KW-0808">Transferase</keyword>
<evidence type="ECO:0000313" key="16">
    <source>
        <dbReference type="Proteomes" id="UP000014680"/>
    </source>
</evidence>
<dbReference type="GO" id="GO:0044877">
    <property type="term" value="F:protein-containing complex binding"/>
    <property type="evidence" value="ECO:0007669"/>
    <property type="project" value="InterPro"/>
</dbReference>
<dbReference type="SMART" id="SM01345">
    <property type="entry name" value="Rapamycin_bind"/>
    <property type="match status" value="1"/>
</dbReference>
<dbReference type="Pfam" id="PF23593">
    <property type="entry name" value="HEAT_ATR"/>
    <property type="match status" value="1"/>
</dbReference>
<evidence type="ECO:0000256" key="2">
    <source>
        <dbReference type="ARBA" id="ARBA00022527"/>
    </source>
</evidence>
<dbReference type="Pfam" id="PF08771">
    <property type="entry name" value="FRB_dom"/>
    <property type="match status" value="1"/>
</dbReference>
<dbReference type="InterPro" id="IPR009076">
    <property type="entry name" value="FRB_dom"/>
</dbReference>
<dbReference type="PROSITE" id="PS00916">
    <property type="entry name" value="PI3_4_KINASE_2"/>
    <property type="match status" value="1"/>
</dbReference>
<dbReference type="InterPro" id="IPR011989">
    <property type="entry name" value="ARM-like"/>
</dbReference>
<dbReference type="Gene3D" id="3.30.1010.10">
    <property type="entry name" value="Phosphatidylinositol 3-kinase Catalytic Subunit, Chain A, domain 4"/>
    <property type="match status" value="1"/>
</dbReference>
<comment type="catalytic activity">
    <reaction evidence="9">
        <text>L-seryl-[protein] + ATP = O-phospho-L-seryl-[protein] + ADP + H(+)</text>
        <dbReference type="Rhea" id="RHEA:17989"/>
        <dbReference type="Rhea" id="RHEA-COMP:9863"/>
        <dbReference type="Rhea" id="RHEA-COMP:11604"/>
        <dbReference type="ChEBI" id="CHEBI:15378"/>
        <dbReference type="ChEBI" id="CHEBI:29999"/>
        <dbReference type="ChEBI" id="CHEBI:30616"/>
        <dbReference type="ChEBI" id="CHEBI:83421"/>
        <dbReference type="ChEBI" id="CHEBI:456216"/>
        <dbReference type="EC" id="2.7.11.1"/>
    </reaction>
</comment>
<dbReference type="Pfam" id="PF00454">
    <property type="entry name" value="PI3_PI4_kinase"/>
    <property type="match status" value="1"/>
</dbReference>
<accession>A0A0A1UFZ7</accession>
<keyword evidence="4" id="KW-0677">Repeat</keyword>
<dbReference type="InterPro" id="IPR018936">
    <property type="entry name" value="PI3/4_kinase_CS"/>
</dbReference>
<evidence type="ECO:0000256" key="5">
    <source>
        <dbReference type="ARBA" id="ARBA00022741"/>
    </source>
</evidence>
<comment type="catalytic activity">
    <reaction evidence="8 10">
        <text>L-threonyl-[protein] + ATP = O-phospho-L-threonyl-[protein] + ADP + H(+)</text>
        <dbReference type="Rhea" id="RHEA:46608"/>
        <dbReference type="Rhea" id="RHEA-COMP:11060"/>
        <dbReference type="Rhea" id="RHEA-COMP:11605"/>
        <dbReference type="ChEBI" id="CHEBI:15378"/>
        <dbReference type="ChEBI" id="CHEBI:30013"/>
        <dbReference type="ChEBI" id="CHEBI:30616"/>
        <dbReference type="ChEBI" id="CHEBI:61977"/>
        <dbReference type="ChEBI" id="CHEBI:456216"/>
        <dbReference type="EC" id="2.7.11.1"/>
    </reaction>
</comment>
<dbReference type="EMBL" id="KB206395">
    <property type="protein sequence ID" value="ELP92074.1"/>
    <property type="molecule type" value="Genomic_DNA"/>
</dbReference>
<dbReference type="FunFam" id="1.20.120.150:FF:000001">
    <property type="entry name" value="Serine/threonine-protein kinase TOR"/>
    <property type="match status" value="1"/>
</dbReference>
<dbReference type="GO" id="GO:0031931">
    <property type="term" value="C:TORC1 complex"/>
    <property type="evidence" value="ECO:0007669"/>
    <property type="project" value="TreeGrafter"/>
</dbReference>
<dbReference type="Gene3D" id="1.20.120.150">
    <property type="entry name" value="FKBP12-rapamycin binding domain"/>
    <property type="match status" value="1"/>
</dbReference>
<evidence type="ECO:0000259" key="13">
    <source>
        <dbReference type="PROSITE" id="PS51189"/>
    </source>
</evidence>
<evidence type="ECO:0000256" key="8">
    <source>
        <dbReference type="ARBA" id="ARBA00047899"/>
    </source>
</evidence>
<comment type="similarity">
    <text evidence="1 10">Belongs to the PI3/PI4-kinase family.</text>
</comment>
<keyword evidence="5 10" id="KW-0547">Nucleotide-binding</keyword>
<dbReference type="FunFam" id="1.10.1070.11:FF:000028">
    <property type="entry name" value="Serine/threonine-protein kinase TOR"/>
    <property type="match status" value="1"/>
</dbReference>
<dbReference type="InterPro" id="IPR036738">
    <property type="entry name" value="FRB_sf"/>
</dbReference>
<evidence type="ECO:0000256" key="7">
    <source>
        <dbReference type="ARBA" id="ARBA00022840"/>
    </source>
</evidence>
<dbReference type="SUPFAM" id="SSF56112">
    <property type="entry name" value="Protein kinase-like (PK-like)"/>
    <property type="match status" value="1"/>
</dbReference>
<evidence type="ECO:0000256" key="11">
    <source>
        <dbReference type="SAM" id="MobiDB-lite"/>
    </source>
</evidence>
<dbReference type="InterPro" id="IPR003151">
    <property type="entry name" value="PIK-rel_kinase_FAT"/>
</dbReference>
<dbReference type="InterPro" id="IPR026683">
    <property type="entry name" value="TOR_cat"/>
</dbReference>
<dbReference type="Pfam" id="PF02259">
    <property type="entry name" value="FAT"/>
    <property type="match status" value="1"/>
</dbReference>
<evidence type="ECO:0000256" key="1">
    <source>
        <dbReference type="ARBA" id="ARBA00011031"/>
    </source>
</evidence>
<dbReference type="FunFam" id="3.30.1010.10:FF:000006">
    <property type="entry name" value="Serine/threonine-protein kinase TOR"/>
    <property type="match status" value="1"/>
</dbReference>
<evidence type="ECO:0000259" key="12">
    <source>
        <dbReference type="PROSITE" id="PS50290"/>
    </source>
</evidence>
<dbReference type="VEuPathDB" id="AmoebaDB:EIN_379410"/>
<name>A0A0A1UFZ7_ENTIV</name>
<evidence type="ECO:0000256" key="4">
    <source>
        <dbReference type="ARBA" id="ARBA00022737"/>
    </source>
</evidence>
<gene>
    <name evidence="15" type="ORF">EIN_379410</name>
</gene>
<dbReference type="SMART" id="SM00146">
    <property type="entry name" value="PI3Kc"/>
    <property type="match status" value="1"/>
</dbReference>
<dbReference type="GO" id="GO:0038202">
    <property type="term" value="P:TORC1 signaling"/>
    <property type="evidence" value="ECO:0007669"/>
    <property type="project" value="TreeGrafter"/>
</dbReference>
<keyword evidence="16" id="KW-1185">Reference proteome</keyword>
<dbReference type="Gene3D" id="1.25.40.10">
    <property type="entry name" value="Tetratricopeptide repeat domain"/>
    <property type="match status" value="1"/>
</dbReference>
<dbReference type="EC" id="2.7.11.1" evidence="10"/>
<feature type="region of interest" description="Disordered" evidence="11">
    <location>
        <begin position="816"/>
        <end position="835"/>
    </location>
</feature>
<dbReference type="GO" id="GO:0005737">
    <property type="term" value="C:cytoplasm"/>
    <property type="evidence" value="ECO:0007669"/>
    <property type="project" value="TreeGrafter"/>
</dbReference>
<dbReference type="InterPro" id="IPR050517">
    <property type="entry name" value="DDR_Repair_Kinase"/>
</dbReference>
<dbReference type="Pfam" id="PF11865">
    <property type="entry name" value="mTOR_dom"/>
    <property type="match status" value="1"/>
</dbReference>
<proteinExistence type="inferred from homology"/>
<dbReference type="InterPro" id="IPR024585">
    <property type="entry name" value="mTOR_dom"/>
</dbReference>
<dbReference type="InterPro" id="IPR011009">
    <property type="entry name" value="Kinase-like_dom_sf"/>
</dbReference>
<keyword evidence="6 10" id="KW-0418">Kinase</keyword>
<dbReference type="RefSeq" id="XP_004258845.1">
    <property type="nucleotide sequence ID" value="XM_004258797.1"/>
</dbReference>
<sequence>MTSKIRWSEKYMSLFNELTTNRLIQDDVISSKINDLIFIVLRDLRGEGVIAFVEEVSIGLIDKVKRPDTTLKQLLAVITTVDLIISSEIDDTYPRTYAKEIIDMLLKMKYPVVILHAVRLLGKISKIVPHDVVEMELDNACFFLENEPKTTGAMMMYQIATNNEVVCFMNQTKLVNALTNVMYDKNIQSRLEAQKAFGILLRLFTSKEAEGYDVTRLYTQAILHLKRVNVPELQHGAILVLTSLLHNCKDFTKDKYKDIIGLFLSCKETKNAMIKKALIQALPEFASFDASQFAPKNEAVAEIYSRDARSSLEFSTEESVELRRVKTKEPFDRIITYLITTLKTFPERGVIFKAIGDITKEVKVEMYPFLETIFAQIMIVINGKDKNLDASNSVMYCMQQLIEYVPVPRTFTLFYQVFTSLLDNGLTAHLVSLAKKALEASTNGLYKHQIQKMLLDIICGILLGKSYVPFGAPEHLTMFYKNLPPKVENPEQIQLALNTLHTFKFKHNIIEVVKECIMKYIDNENEDIRKEAAMLTREVLPQMDIVKDNKKIISTLHVTDVLEKLLEHALSDGNTEIRLTVLQMLDERFDNFLAQSKKIKIMFIILNDENLKIRERAICIIGRLTKYNPAFVMPSYRITIINLLTQLKYSSDLKINEEASLMIGILVKSSKKLIQPYIVPLMEDLLPKLEESIQKSYGDTCIYLLNAIGDLTTTGGDLRAYVKRLMKCILTVLSDKGNSLKKSERRESSLIALGKLTRSIGYVVQPYYDYPELLGLLLELANSERNETIKLELIKVFGIIGAIDTYRYKLLTEKDNANNSDDNDPTESMLPKTSPGSEEFYTLTVLGLLFKILQDNNLVLGHVQTLETFIEVILYFNTKSLPFIPQILAIYLKLFKTCLPGVRPALIKGLAKMMCLIKKNIREYLPEIFSLIQECWDDTTMLSILSLVCEISKVMLDEYKAYMPKILSLILAELNKYVFDQNSFVFENVINSIVVLSENLDFADYLHLVIPVFADLVSEQVHYSIVLPTLRALYKFLQHVDAEEFISRLVLPLTRLLPNEILRDPTMDVFCSMGERLGKPFLIYRQTISNVLDRTCPKYIHIRYQTLMIRLDGIPDGPVLSIDENDRQNVTISEDLHSQVTKFNQIQEEDTLTKDLTKIVITWDTYKQRKTKEDWLDWAKQVEIIFLKESPIHSLSFCHSLSTDHPPLARDLFNFAFFASWEESPENTKKLVQCLKAVFQYPSTPHEILQILLNLCEFIEREGIKVPINSLGTYAKRCNAYAKALHYKEMEFHDTPKIEYIEELIGLNNQLQNYDAAAGLIEYTKSFKGGNDETELNQTWFEKLGRWQQALNIYEKKLKDDGMNGDFLVGKLNCLYQLGDWEELEESAKTIWESGNENVIETARPLYAAALWYLDRWDDFGKIVVEMTDNTFDTNFFRIINSINKGEFTRANDFIGKERELLDAELSALAGECYERAYLTVARSQMLAELEEVIMFKEGMYNEDTKSILKSAWTEKLVNAKEDVSIWQKLLKIHSFVLNETENSDCWIKYTGLCYNNGMTRLAMKTLDRLAGVPLRDQLDELPAAKLRVGVQYLKLEWKEAKDLDSRTRILDKLSCFEKLVETRRSDDIALKADVFSKLGEWSLYIAQNSNSFNYETIPQILQYYHATVQYDTENFAYWHSWALVNFEVVNFIENGADMSEETLVEYLRVSIEGFVKSLILAKNSQTLQDTLRLLTILFKYGKYQEVEEAIVDGIRTLPVDIWLHVIPQIIARIQSTASVKRVMIDLLTFIGKKHPQALVYPLTVASKSPSYDRRKTAMSVIEKIRADSGHLVEQALLLGEELVRVAVLWHESWHEALEEASREFYINHDFNAMLSLLQPLYEKLEKGGETQHERGFLQSYGKDLKEAYEFCLRFKAKNRTATDKDSDIEDAWEIYFKIYKRIHKSINSVSVLELPQVSPRLMEARDMDIAVPGTYKAQNINNITRIKSIVPVLDIIPSKQRPRKLTIVGSNGVEYKFCLKGHEDLRQDERVMQFFGLVNDLLASSPYTSTHHLNILCYEVIPLSTMSGLIGWVPHSDTFHQLIKEYREMHDIPVDLEKKVITKMAPHFDDLPYLQKVEIFDAVLKESPGMDLANILWLKSVSSEAWMERRTNFTRSVALMSMVGYILGLGDRHPSNLMLQRYTGNVVHIDFGDCFEVAIQREKFPERIPFRLTRMIVNAMDVSGIEGTFRITCEAVMKVLRMNKDSLMAVLEAFVYDPLIVKIFGGKDSEGGEEANTTNVNNTGDDSSIKDKAGSVVKRVLEKLTGKDFGNEIGLNVSEQVDRLIKEAISHENLSQSYQGWCPWW</sequence>
<dbReference type="InterPro" id="IPR057564">
    <property type="entry name" value="HEAT_ATR"/>
</dbReference>
<dbReference type="GeneID" id="14891139"/>
<keyword evidence="2 10" id="KW-0723">Serine/threonine-protein kinase</keyword>
<dbReference type="Gene3D" id="1.10.1070.11">
    <property type="entry name" value="Phosphatidylinositol 3-/4-kinase, catalytic domain"/>
    <property type="match status" value="1"/>
</dbReference>
<dbReference type="PROSITE" id="PS00915">
    <property type="entry name" value="PI3_4_KINASE_1"/>
    <property type="match status" value="1"/>
</dbReference>
<evidence type="ECO:0000256" key="6">
    <source>
        <dbReference type="ARBA" id="ARBA00022777"/>
    </source>
</evidence>
<dbReference type="Gene3D" id="1.25.10.10">
    <property type="entry name" value="Leucine-rich Repeat Variant"/>
    <property type="match status" value="3"/>
</dbReference>
<dbReference type="SMART" id="SM01346">
    <property type="entry name" value="DUF3385"/>
    <property type="match status" value="1"/>
</dbReference>
<dbReference type="GO" id="GO:0031932">
    <property type="term" value="C:TORC2 complex"/>
    <property type="evidence" value="ECO:0007669"/>
    <property type="project" value="TreeGrafter"/>
</dbReference>
<dbReference type="OrthoDB" id="381190at2759"/>
<evidence type="ECO:0000313" key="15">
    <source>
        <dbReference type="EMBL" id="ELP92074.1"/>
    </source>
</evidence>
<dbReference type="GO" id="GO:0016242">
    <property type="term" value="P:negative regulation of macroautophagy"/>
    <property type="evidence" value="ECO:0007669"/>
    <property type="project" value="TreeGrafter"/>
</dbReference>
<keyword evidence="7 10" id="KW-0067">ATP-binding</keyword>
<dbReference type="PANTHER" id="PTHR11139:SF9">
    <property type="entry name" value="SERINE_THREONINE-PROTEIN KINASE MTOR"/>
    <property type="match status" value="1"/>
</dbReference>
<dbReference type="SMART" id="SM01343">
    <property type="entry name" value="FATC"/>
    <property type="match status" value="1"/>
</dbReference>
<dbReference type="PROSITE" id="PS51189">
    <property type="entry name" value="FAT"/>
    <property type="match status" value="1"/>
</dbReference>
<dbReference type="InterPro" id="IPR014009">
    <property type="entry name" value="PIK_FAT"/>
</dbReference>
<dbReference type="InterPro" id="IPR011990">
    <property type="entry name" value="TPR-like_helical_dom_sf"/>
</dbReference>
<evidence type="ECO:0000259" key="14">
    <source>
        <dbReference type="PROSITE" id="PS51190"/>
    </source>
</evidence>
<dbReference type="InterPro" id="IPR036940">
    <property type="entry name" value="PI3/4_kinase_cat_sf"/>
</dbReference>
<dbReference type="KEGG" id="eiv:EIN_379410"/>
<organism evidence="15 16">
    <name type="scientific">Entamoeba invadens IP1</name>
    <dbReference type="NCBI Taxonomy" id="370355"/>
    <lineage>
        <taxon>Eukaryota</taxon>
        <taxon>Amoebozoa</taxon>
        <taxon>Evosea</taxon>
        <taxon>Archamoebae</taxon>
        <taxon>Mastigamoebida</taxon>
        <taxon>Entamoebidae</taxon>
        <taxon>Entamoeba</taxon>
    </lineage>
</organism>
<feature type="domain" description="PI3K/PI4K catalytic" evidence="12">
    <location>
        <begin position="1990"/>
        <end position="2302"/>
    </location>
</feature>
<protein>
    <recommendedName>
        <fullName evidence="10">Serine/threonine-protein kinase TOR</fullName>
        <ecNumber evidence="10">2.7.11.1</ecNumber>
    </recommendedName>
</protein>
<dbReference type="GO" id="GO:0005634">
    <property type="term" value="C:nucleus"/>
    <property type="evidence" value="ECO:0007669"/>
    <property type="project" value="TreeGrafter"/>
</dbReference>
<dbReference type="CDD" id="cd05169">
    <property type="entry name" value="PIKKc_TOR"/>
    <property type="match status" value="1"/>
</dbReference>
<reference evidence="15 16" key="1">
    <citation type="submission" date="2012-10" db="EMBL/GenBank/DDBJ databases">
        <authorList>
            <person name="Zafar N."/>
            <person name="Inman J."/>
            <person name="Hall N."/>
            <person name="Lorenzi H."/>
            <person name="Caler E."/>
        </authorList>
    </citation>
    <scope>NUCLEOTIDE SEQUENCE [LARGE SCALE GENOMIC DNA]</scope>
    <source>
        <strain evidence="15 16">IP1</strain>
    </source>
</reference>
<feature type="domain" description="FAT" evidence="13">
    <location>
        <begin position="1270"/>
        <end position="1809"/>
    </location>
</feature>
<dbReference type="GO" id="GO:0080090">
    <property type="term" value="P:regulation of primary metabolic process"/>
    <property type="evidence" value="ECO:0007669"/>
    <property type="project" value="UniProtKB-ARBA"/>
</dbReference>
<evidence type="ECO:0000256" key="9">
    <source>
        <dbReference type="ARBA" id="ARBA00048679"/>
    </source>
</evidence>
<dbReference type="GO" id="GO:0004674">
    <property type="term" value="F:protein serine/threonine kinase activity"/>
    <property type="evidence" value="ECO:0007669"/>
    <property type="project" value="UniProtKB-KW"/>
</dbReference>